<reference evidence="2 3" key="1">
    <citation type="journal article" date="2012" name="PLoS Pathog.">
        <title>The genome of the obligate intracellular parasite Trachipleistophora hominis: new insights into microsporidian genome dynamics and reductive evolution.</title>
        <authorList>
            <person name="Heinz E."/>
            <person name="Williams T.A."/>
            <person name="Nakjang S."/>
            <person name="Noel C.J."/>
            <person name="Swan D.C."/>
            <person name="Goldberg A.V."/>
            <person name="Harris S.R."/>
            <person name="Weinmaier T."/>
            <person name="Markert S."/>
            <person name="Becher D."/>
            <person name="Bernhardt J."/>
            <person name="Dagan T."/>
            <person name="Hacker C."/>
            <person name="Lucocq J.M."/>
            <person name="Schweder T."/>
            <person name="Rattei T."/>
            <person name="Hall N."/>
            <person name="Hirt R.P."/>
            <person name="Embley T.M."/>
        </authorList>
    </citation>
    <scope>NUCLEOTIDE SEQUENCE [LARGE SCALE GENOMIC DNA]</scope>
</reference>
<dbReference type="AlphaFoldDB" id="L7JXL2"/>
<dbReference type="VEuPathDB" id="MicrosporidiaDB:THOM_1537"/>
<accession>L7JXL2</accession>
<gene>
    <name evidence="2" type="ORF">THOM_1537</name>
</gene>
<dbReference type="InParanoid" id="L7JXL2"/>
<sequence>MNDMGMYFIVNQLFILCSISCSEEYVGEYNQAAIKYFLEETEDFVVTNNEDSRIIEYLINELTGLLTSMRTILGECKNLDSILAGNDGKDGRNTGYKNLKSFFDIVCLEDVLGTKLTCL</sequence>
<keyword evidence="3" id="KW-1185">Reference proteome</keyword>
<evidence type="ECO:0000313" key="2">
    <source>
        <dbReference type="EMBL" id="ELQ75497.1"/>
    </source>
</evidence>
<protein>
    <submittedName>
        <fullName evidence="2">Uncharacterized protein</fullName>
    </submittedName>
</protein>
<organism evidence="2 3">
    <name type="scientific">Trachipleistophora hominis</name>
    <name type="common">Microsporidian parasite</name>
    <dbReference type="NCBI Taxonomy" id="72359"/>
    <lineage>
        <taxon>Eukaryota</taxon>
        <taxon>Fungi</taxon>
        <taxon>Fungi incertae sedis</taxon>
        <taxon>Microsporidia</taxon>
        <taxon>Pleistophoridae</taxon>
        <taxon>Trachipleistophora</taxon>
    </lineage>
</organism>
<feature type="signal peptide" evidence="1">
    <location>
        <begin position="1"/>
        <end position="21"/>
    </location>
</feature>
<proteinExistence type="predicted"/>
<dbReference type="HOGENOM" id="CLU_2063122_0_0_1"/>
<evidence type="ECO:0000256" key="1">
    <source>
        <dbReference type="SAM" id="SignalP"/>
    </source>
</evidence>
<keyword evidence="1" id="KW-0732">Signal</keyword>
<feature type="chain" id="PRO_5003978859" evidence="1">
    <location>
        <begin position="22"/>
        <end position="119"/>
    </location>
</feature>
<name>L7JXL2_TRAHO</name>
<dbReference type="Proteomes" id="UP000011185">
    <property type="component" value="Unassembled WGS sequence"/>
</dbReference>
<evidence type="ECO:0000313" key="3">
    <source>
        <dbReference type="Proteomes" id="UP000011185"/>
    </source>
</evidence>
<dbReference type="EMBL" id="JH993952">
    <property type="protein sequence ID" value="ELQ75497.1"/>
    <property type="molecule type" value="Genomic_DNA"/>
</dbReference>